<dbReference type="Proteomes" id="UP000485058">
    <property type="component" value="Unassembled WGS sequence"/>
</dbReference>
<organism evidence="2 3">
    <name type="scientific">Haematococcus lacustris</name>
    <name type="common">Green alga</name>
    <name type="synonym">Haematococcus pluvialis</name>
    <dbReference type="NCBI Taxonomy" id="44745"/>
    <lineage>
        <taxon>Eukaryota</taxon>
        <taxon>Viridiplantae</taxon>
        <taxon>Chlorophyta</taxon>
        <taxon>core chlorophytes</taxon>
        <taxon>Chlorophyceae</taxon>
        <taxon>CS clade</taxon>
        <taxon>Chlamydomonadales</taxon>
        <taxon>Haematococcaceae</taxon>
        <taxon>Haematococcus</taxon>
    </lineage>
</organism>
<keyword evidence="3" id="KW-1185">Reference proteome</keyword>
<gene>
    <name evidence="2" type="ORF">HaLaN_14632</name>
</gene>
<evidence type="ECO:0000313" key="3">
    <source>
        <dbReference type="Proteomes" id="UP000485058"/>
    </source>
</evidence>
<sequence length="351" mass="37881">MAVRHRIATVCQWIGKKPTLTDNLLASWETRRRMRCVCGRPWLQFTHSSRPPLRFNYPSSRLCSRLSAAERARERAVMASSPTPFGTSLMNSAPDCAPPSISHDSLMPSSSQADGPAPDHSLSGGSTLPPPDPPCAWPEPPSQLLAHAAASPSPLPDRVRLRQLVSKLEERSVEDIAAGLWQPRDFANVQWAMGRMGVTPSPRFNHPSNLDEPSALSNTCRLCAGRWGVCWSASSLPHLPSFEGRHLAMALWGLASCQVLPSPAWHRAACLRAQQLVGRPAAREGLTLQGVALTLWGLAHLALLAGRRQQQGPGGGREQQGEEGPQELISSSRNSVPARGLKASGCDPTPA</sequence>
<protein>
    <submittedName>
        <fullName evidence="2">Uncharacterized protein</fullName>
    </submittedName>
</protein>
<comment type="caution">
    <text evidence="2">The sequence shown here is derived from an EMBL/GenBank/DDBJ whole genome shotgun (WGS) entry which is preliminary data.</text>
</comment>
<dbReference type="EMBL" id="BLLF01001220">
    <property type="protein sequence ID" value="GFH17908.1"/>
    <property type="molecule type" value="Genomic_DNA"/>
</dbReference>
<evidence type="ECO:0000313" key="2">
    <source>
        <dbReference type="EMBL" id="GFH17908.1"/>
    </source>
</evidence>
<accession>A0A699ZGI0</accession>
<proteinExistence type="predicted"/>
<feature type="region of interest" description="Disordered" evidence="1">
    <location>
        <begin position="74"/>
        <end position="142"/>
    </location>
</feature>
<feature type="region of interest" description="Disordered" evidence="1">
    <location>
        <begin position="309"/>
        <end position="351"/>
    </location>
</feature>
<feature type="compositionally biased region" description="Pro residues" evidence="1">
    <location>
        <begin position="128"/>
        <end position="141"/>
    </location>
</feature>
<name>A0A699ZGI0_HAELA</name>
<reference evidence="2 3" key="1">
    <citation type="submission" date="2020-02" db="EMBL/GenBank/DDBJ databases">
        <title>Draft genome sequence of Haematococcus lacustris strain NIES-144.</title>
        <authorList>
            <person name="Morimoto D."/>
            <person name="Nakagawa S."/>
            <person name="Yoshida T."/>
            <person name="Sawayama S."/>
        </authorList>
    </citation>
    <scope>NUCLEOTIDE SEQUENCE [LARGE SCALE GENOMIC DNA]</scope>
    <source>
        <strain evidence="2 3">NIES-144</strain>
    </source>
</reference>
<evidence type="ECO:0000256" key="1">
    <source>
        <dbReference type="SAM" id="MobiDB-lite"/>
    </source>
</evidence>
<dbReference type="AlphaFoldDB" id="A0A699ZGI0"/>
<feature type="compositionally biased region" description="Polar residues" evidence="1">
    <location>
        <begin position="82"/>
        <end position="91"/>
    </location>
</feature>